<evidence type="ECO:0000256" key="1">
    <source>
        <dbReference type="ARBA" id="ARBA00010996"/>
    </source>
</evidence>
<comment type="caution">
    <text evidence="2">The sequence shown here is derived from an EMBL/GenBank/DDBJ whole genome shotgun (WGS) entry which is preliminary data.</text>
</comment>
<dbReference type="EMBL" id="LAZR01008325">
    <property type="protein sequence ID" value="KKM79492.1"/>
    <property type="molecule type" value="Genomic_DNA"/>
</dbReference>
<sequence length="155" mass="17320">MKKVRITLRSAVVVTSVVSATLWVTERNQEPIATLLAPEAERFTVDFDTQGAAVQPFFIKVGLERDTPAVLADYVPQFGSGILRLSGSPKQIERTAKTFRIYYQKIEQVMAPESYSVGHTSSFLLFNPQRDFVQICEYAQDPALLVADLHERIGA</sequence>
<dbReference type="Pfam" id="PF02630">
    <property type="entry name" value="SCO1-SenC"/>
    <property type="match status" value="1"/>
</dbReference>
<dbReference type="InterPro" id="IPR003782">
    <property type="entry name" value="SCO1/SenC"/>
</dbReference>
<dbReference type="CDD" id="cd02968">
    <property type="entry name" value="SCO"/>
    <property type="match status" value="1"/>
</dbReference>
<evidence type="ECO:0000313" key="2">
    <source>
        <dbReference type="EMBL" id="KKM79492.1"/>
    </source>
</evidence>
<comment type="similarity">
    <text evidence="1">Belongs to the SCO1/2 family.</text>
</comment>
<organism evidence="2">
    <name type="scientific">marine sediment metagenome</name>
    <dbReference type="NCBI Taxonomy" id="412755"/>
    <lineage>
        <taxon>unclassified sequences</taxon>
        <taxon>metagenomes</taxon>
        <taxon>ecological metagenomes</taxon>
    </lineage>
</organism>
<protein>
    <submittedName>
        <fullName evidence="2">Uncharacterized protein</fullName>
    </submittedName>
</protein>
<dbReference type="SUPFAM" id="SSF52833">
    <property type="entry name" value="Thioredoxin-like"/>
    <property type="match status" value="1"/>
</dbReference>
<proteinExistence type="inferred from homology"/>
<dbReference type="PANTHER" id="PTHR12151">
    <property type="entry name" value="ELECTRON TRANSPORT PROTIN SCO1/SENC FAMILY MEMBER"/>
    <property type="match status" value="1"/>
</dbReference>
<dbReference type="Gene3D" id="3.40.30.10">
    <property type="entry name" value="Glutaredoxin"/>
    <property type="match status" value="1"/>
</dbReference>
<name>A0A0F9NDM3_9ZZZZ</name>
<gene>
    <name evidence="2" type="ORF">LCGC14_1349340</name>
</gene>
<dbReference type="AlphaFoldDB" id="A0A0F9NDM3"/>
<reference evidence="2" key="1">
    <citation type="journal article" date="2015" name="Nature">
        <title>Complex archaea that bridge the gap between prokaryotes and eukaryotes.</title>
        <authorList>
            <person name="Spang A."/>
            <person name="Saw J.H."/>
            <person name="Jorgensen S.L."/>
            <person name="Zaremba-Niedzwiedzka K."/>
            <person name="Martijn J."/>
            <person name="Lind A.E."/>
            <person name="van Eijk R."/>
            <person name="Schleper C."/>
            <person name="Guy L."/>
            <person name="Ettema T.J."/>
        </authorList>
    </citation>
    <scope>NUCLEOTIDE SEQUENCE</scope>
</reference>
<accession>A0A0F9NDM3</accession>
<dbReference type="PANTHER" id="PTHR12151:SF25">
    <property type="entry name" value="LINALOOL DEHYDRATASE_ISOMERASE DOMAIN-CONTAINING PROTEIN"/>
    <property type="match status" value="1"/>
</dbReference>
<dbReference type="InterPro" id="IPR036249">
    <property type="entry name" value="Thioredoxin-like_sf"/>
</dbReference>